<evidence type="ECO:0000313" key="5">
    <source>
        <dbReference type="RefSeq" id="XP_017781312.1"/>
    </source>
</evidence>
<evidence type="ECO:0000256" key="2">
    <source>
        <dbReference type="PROSITE-ProRule" id="PRU00497"/>
    </source>
</evidence>
<dbReference type="PROSITE" id="PS51155">
    <property type="entry name" value="CHIT_BIND_RR_2"/>
    <property type="match status" value="1"/>
</dbReference>
<keyword evidence="4" id="KW-1185">Reference proteome</keyword>
<feature type="signal peptide" evidence="3">
    <location>
        <begin position="1"/>
        <end position="16"/>
    </location>
</feature>
<evidence type="ECO:0000256" key="1">
    <source>
        <dbReference type="ARBA" id="ARBA00022460"/>
    </source>
</evidence>
<sequence>MKYIIAFAILASAAYAQIGDYGHHKHLEEYKDFQSHPHYNYHYGVHDQHTHDVKDQWEAREGHNTKGSYSFLQPDGRKRIVEYHADKHGIHYNVKFEGHAKHEEGKRGYEVHGKSSSQQYAHAETNYHGPTHHGGGGGGGGY</sequence>
<gene>
    <name evidence="5" type="primary">LOC108566102</name>
</gene>
<evidence type="ECO:0000256" key="3">
    <source>
        <dbReference type="SAM" id="SignalP"/>
    </source>
</evidence>
<protein>
    <submittedName>
        <fullName evidence="5">Cuticle protein 7-like</fullName>
    </submittedName>
</protein>
<dbReference type="PANTHER" id="PTHR12236">
    <property type="entry name" value="STRUCTURAL CONTITUENT OF CUTICLE"/>
    <property type="match status" value="1"/>
</dbReference>
<dbReference type="InterPro" id="IPR000618">
    <property type="entry name" value="Insect_cuticle"/>
</dbReference>
<keyword evidence="1 2" id="KW-0193">Cuticle</keyword>
<accession>A0ABM1N3B2</accession>
<name>A0ABM1N3B2_NICVS</name>
<proteinExistence type="predicted"/>
<organism evidence="4 5">
    <name type="scientific">Nicrophorus vespilloides</name>
    <name type="common">Boreal carrion beetle</name>
    <dbReference type="NCBI Taxonomy" id="110193"/>
    <lineage>
        <taxon>Eukaryota</taxon>
        <taxon>Metazoa</taxon>
        <taxon>Ecdysozoa</taxon>
        <taxon>Arthropoda</taxon>
        <taxon>Hexapoda</taxon>
        <taxon>Insecta</taxon>
        <taxon>Pterygota</taxon>
        <taxon>Neoptera</taxon>
        <taxon>Endopterygota</taxon>
        <taxon>Coleoptera</taxon>
        <taxon>Polyphaga</taxon>
        <taxon>Staphyliniformia</taxon>
        <taxon>Silphidae</taxon>
        <taxon>Nicrophorinae</taxon>
        <taxon>Nicrophorus</taxon>
    </lineage>
</organism>
<dbReference type="RefSeq" id="XP_017781312.1">
    <property type="nucleotide sequence ID" value="XM_017925823.1"/>
</dbReference>
<dbReference type="GeneID" id="108566102"/>
<evidence type="ECO:0000313" key="4">
    <source>
        <dbReference type="Proteomes" id="UP000695000"/>
    </source>
</evidence>
<dbReference type="Pfam" id="PF00379">
    <property type="entry name" value="Chitin_bind_4"/>
    <property type="match status" value="1"/>
</dbReference>
<reference evidence="5" key="1">
    <citation type="submission" date="2025-08" db="UniProtKB">
        <authorList>
            <consortium name="RefSeq"/>
        </authorList>
    </citation>
    <scope>IDENTIFICATION</scope>
    <source>
        <tissue evidence="5">Whole Larva</tissue>
    </source>
</reference>
<keyword evidence="3" id="KW-0732">Signal</keyword>
<dbReference type="InterPro" id="IPR051217">
    <property type="entry name" value="Insect_Cuticle_Struc_Prot"/>
</dbReference>
<dbReference type="PRINTS" id="PR00947">
    <property type="entry name" value="CUTICLE"/>
</dbReference>
<dbReference type="PANTHER" id="PTHR12236:SF80">
    <property type="entry name" value="CUTICULAR PROTEIN 62BC, ISOFORM A"/>
    <property type="match status" value="1"/>
</dbReference>
<feature type="chain" id="PRO_5045114753" evidence="3">
    <location>
        <begin position="17"/>
        <end position="142"/>
    </location>
</feature>
<dbReference type="Proteomes" id="UP000695000">
    <property type="component" value="Unplaced"/>
</dbReference>